<evidence type="ECO:0000313" key="1">
    <source>
        <dbReference type="EMBL" id="KAK7023012.1"/>
    </source>
</evidence>
<accession>A0AAW0BAB9</accession>
<reference evidence="1 2" key="1">
    <citation type="journal article" date="2024" name="J Genomics">
        <title>Draft genome sequencing and assembly of Favolaschia claudopus CIRM-BRFM 2984 isolated from oak limbs.</title>
        <authorList>
            <person name="Navarro D."/>
            <person name="Drula E."/>
            <person name="Chaduli D."/>
            <person name="Cazenave R."/>
            <person name="Ahrendt S."/>
            <person name="Wang J."/>
            <person name="Lipzen A."/>
            <person name="Daum C."/>
            <person name="Barry K."/>
            <person name="Grigoriev I.V."/>
            <person name="Favel A."/>
            <person name="Rosso M.N."/>
            <person name="Martin F."/>
        </authorList>
    </citation>
    <scope>NUCLEOTIDE SEQUENCE [LARGE SCALE GENOMIC DNA]</scope>
    <source>
        <strain evidence="1 2">CIRM-BRFM 2984</strain>
    </source>
</reference>
<dbReference type="Proteomes" id="UP001362999">
    <property type="component" value="Unassembled WGS sequence"/>
</dbReference>
<dbReference type="Gene3D" id="3.30.420.40">
    <property type="match status" value="2"/>
</dbReference>
<protein>
    <submittedName>
        <fullName evidence="1">Uncharacterized protein</fullName>
    </submittedName>
</protein>
<sequence length="86" mass="9294">MLGDADASGGGRRAGTVRRCLVERYDFNPKTIITALTSDGLAAYLSVAPQPSDVVLQFGSLDVMMVPAQRYIPTPLYSLFPHPVHC</sequence>
<gene>
    <name evidence="1" type="ORF">R3P38DRAFT_2957081</name>
</gene>
<comment type="caution">
    <text evidence="1">The sequence shown here is derived from an EMBL/GenBank/DDBJ whole genome shotgun (WGS) entry which is preliminary data.</text>
</comment>
<name>A0AAW0BAB9_9AGAR</name>
<keyword evidence="2" id="KW-1185">Reference proteome</keyword>
<dbReference type="EMBL" id="JAWWNJ010000036">
    <property type="protein sequence ID" value="KAK7023012.1"/>
    <property type="molecule type" value="Genomic_DNA"/>
</dbReference>
<dbReference type="AlphaFoldDB" id="A0AAW0BAB9"/>
<organism evidence="1 2">
    <name type="scientific">Favolaschia claudopus</name>
    <dbReference type="NCBI Taxonomy" id="2862362"/>
    <lineage>
        <taxon>Eukaryota</taxon>
        <taxon>Fungi</taxon>
        <taxon>Dikarya</taxon>
        <taxon>Basidiomycota</taxon>
        <taxon>Agaricomycotina</taxon>
        <taxon>Agaricomycetes</taxon>
        <taxon>Agaricomycetidae</taxon>
        <taxon>Agaricales</taxon>
        <taxon>Marasmiineae</taxon>
        <taxon>Mycenaceae</taxon>
        <taxon>Favolaschia</taxon>
    </lineage>
</organism>
<proteinExistence type="predicted"/>
<evidence type="ECO:0000313" key="2">
    <source>
        <dbReference type="Proteomes" id="UP001362999"/>
    </source>
</evidence>